<feature type="region of interest" description="Disordered" evidence="1">
    <location>
        <begin position="424"/>
        <end position="449"/>
    </location>
</feature>
<keyword evidence="2" id="KW-0732">Signal</keyword>
<organism evidence="3">
    <name type="scientific">Trypanosoma brucei</name>
    <dbReference type="NCBI Taxonomy" id="5691"/>
    <lineage>
        <taxon>Eukaryota</taxon>
        <taxon>Discoba</taxon>
        <taxon>Euglenozoa</taxon>
        <taxon>Kinetoplastea</taxon>
        <taxon>Metakinetoplastina</taxon>
        <taxon>Trypanosomatida</taxon>
        <taxon>Trypanosomatidae</taxon>
        <taxon>Trypanosoma</taxon>
    </lineage>
</organism>
<dbReference type="EMBL" id="KX699254">
    <property type="protein sequence ID" value="APD73210.1"/>
    <property type="molecule type" value="Genomic_DNA"/>
</dbReference>
<dbReference type="VEuPathDB" id="TriTrypDB:Tb1125.Tb05.5K5.320"/>
<reference evidence="3" key="1">
    <citation type="submission" date="2016-08" db="EMBL/GenBank/DDBJ databases">
        <title>VSG repertoire of Trypanosoma brucei EATRO 1125.</title>
        <authorList>
            <person name="Cross G.A."/>
        </authorList>
    </citation>
    <scope>NUCLEOTIDE SEQUENCE</scope>
    <source>
        <strain evidence="3">EATRO 1125</strain>
    </source>
</reference>
<dbReference type="PROSITE" id="PS51257">
    <property type="entry name" value="PROKAR_LIPOPROTEIN"/>
    <property type="match status" value="1"/>
</dbReference>
<evidence type="ECO:0000313" key="3">
    <source>
        <dbReference type="EMBL" id="APD73210.1"/>
    </source>
</evidence>
<accession>A0A1J0R5W3</accession>
<name>A0A1J0R5W3_9TRYP</name>
<dbReference type="AlphaFoldDB" id="A0A1J0R5W3"/>
<dbReference type="VEuPathDB" id="TriTrypDB:Tb05.5K5.320"/>
<evidence type="ECO:0000256" key="2">
    <source>
        <dbReference type="SAM" id="SignalP"/>
    </source>
</evidence>
<feature type="chain" id="PRO_5012091210" evidence="2">
    <location>
        <begin position="29"/>
        <end position="514"/>
    </location>
</feature>
<protein>
    <submittedName>
        <fullName evidence="3">Variant surface glycoprotein 1125.436</fullName>
    </submittedName>
</protein>
<evidence type="ECO:0000256" key="1">
    <source>
        <dbReference type="SAM" id="MobiDB-lite"/>
    </source>
</evidence>
<feature type="compositionally biased region" description="Basic and acidic residues" evidence="1">
    <location>
        <begin position="427"/>
        <end position="447"/>
    </location>
</feature>
<proteinExistence type="predicted"/>
<sequence length="514" mass="55281">MRLQLQQLINYLMLAVAALYLQSSLACANKPAKGTEANTNIKNPCHEKKFNDKLIPIYEASLAGAHRTIAELASDNRKLKLALCKEQDANRASALKLLVTLTDYSLRKADMELTTKSTDVAAAVALLHKRNAQLLTLMGVRPGAVTYPDPATTAAATSEMSGSSRSCTIKPKFAPTTGEAYKLANGNYAAQEAAAAKLDTLKTYTPIADAEFAAHQLTVKIGGKGDVNDGSTPLTSKDGCSSDAGHNKGNIDTGMIILGIAPTKSTYTTQPIYLVGVDKEADDCANDKDTETKYFVTAKHLAYTLCKIRNNLPKMAERPLTKKIKALRAEADVQQLAYLALNGKPTKETTTKQKEEAAEKLLGTEDKTAETKFVEPYSSQKFDFESTATDGGKSLTDLADSDDYGLGLAICHYEATKKAIATTKTTPKGDGKTDSADKTGGNKDGDNKTTAAECKATEEGKCDKEKCTFKKEKNECKVKEGAVVISAVIKAPLLLAVLLNFLKLMKFAIFEKIC</sequence>
<feature type="signal peptide" evidence="2">
    <location>
        <begin position="1"/>
        <end position="28"/>
    </location>
</feature>
<dbReference type="VEuPathDB" id="TriTrypDB:Tb427_000349900"/>